<keyword evidence="2" id="KW-1185">Reference proteome</keyword>
<dbReference type="EMBL" id="JACHND010000001">
    <property type="protein sequence ID" value="MBB4702448.1"/>
    <property type="molecule type" value="Genomic_DNA"/>
</dbReference>
<comment type="caution">
    <text evidence="1">The sequence shown here is derived from an EMBL/GenBank/DDBJ whole genome shotgun (WGS) entry which is preliminary data.</text>
</comment>
<dbReference type="Proteomes" id="UP000542210">
    <property type="component" value="Unassembled WGS sequence"/>
</dbReference>
<name>A0A7W7D8V9_9ACTN</name>
<proteinExistence type="predicted"/>
<gene>
    <name evidence="1" type="ORF">BJ982_003992</name>
</gene>
<evidence type="ECO:0000313" key="2">
    <source>
        <dbReference type="Proteomes" id="UP000542210"/>
    </source>
</evidence>
<sequence>MAARMLELSADVASDRTAQRARVVLDRLKPYRDVPQVRELLTAHH</sequence>
<accession>A0A7W7D8V9</accession>
<protein>
    <submittedName>
        <fullName evidence="1">Uncharacterized protein</fullName>
    </submittedName>
</protein>
<dbReference type="AlphaFoldDB" id="A0A7W7D8V9"/>
<reference evidence="1 2" key="1">
    <citation type="submission" date="2020-08" db="EMBL/GenBank/DDBJ databases">
        <title>Sequencing the genomes of 1000 actinobacteria strains.</title>
        <authorList>
            <person name="Klenk H.-P."/>
        </authorList>
    </citation>
    <scope>NUCLEOTIDE SEQUENCE [LARGE SCALE GENOMIC DNA]</scope>
    <source>
        <strain evidence="1 2">DSM 45784</strain>
    </source>
</reference>
<evidence type="ECO:0000313" key="1">
    <source>
        <dbReference type="EMBL" id="MBB4702448.1"/>
    </source>
</evidence>
<organism evidence="1 2">
    <name type="scientific">Sphaerisporangium siamense</name>
    <dbReference type="NCBI Taxonomy" id="795645"/>
    <lineage>
        <taxon>Bacteria</taxon>
        <taxon>Bacillati</taxon>
        <taxon>Actinomycetota</taxon>
        <taxon>Actinomycetes</taxon>
        <taxon>Streptosporangiales</taxon>
        <taxon>Streptosporangiaceae</taxon>
        <taxon>Sphaerisporangium</taxon>
    </lineage>
</organism>